<dbReference type="OrthoDB" id="5593063at2759"/>
<reference evidence="1" key="1">
    <citation type="submission" date="2020-01" db="EMBL/GenBank/DDBJ databases">
        <title>Genome Sequencing of Three Apophysomyces-Like Fungal Strains Confirms a Novel Fungal Genus in the Mucoromycota with divergent Burkholderia-like Endosymbiotic Bacteria.</title>
        <authorList>
            <person name="Stajich J.E."/>
            <person name="Macias A.M."/>
            <person name="Carter-House D."/>
            <person name="Lovett B."/>
            <person name="Kasson L.R."/>
            <person name="Berry K."/>
            <person name="Grigoriev I."/>
            <person name="Chang Y."/>
            <person name="Spatafora J."/>
            <person name="Kasson M.T."/>
        </authorList>
    </citation>
    <scope>NUCLEOTIDE SEQUENCE</scope>
    <source>
        <strain evidence="1">NRRL A-21654</strain>
    </source>
</reference>
<gene>
    <name evidence="1" type="primary">CNA1_1</name>
    <name evidence="1" type="ORF">EC973_000797</name>
</gene>
<organism evidence="1 2">
    <name type="scientific">Apophysomyces ossiformis</name>
    <dbReference type="NCBI Taxonomy" id="679940"/>
    <lineage>
        <taxon>Eukaryota</taxon>
        <taxon>Fungi</taxon>
        <taxon>Fungi incertae sedis</taxon>
        <taxon>Mucoromycota</taxon>
        <taxon>Mucoromycotina</taxon>
        <taxon>Mucoromycetes</taxon>
        <taxon>Mucorales</taxon>
        <taxon>Mucorineae</taxon>
        <taxon>Mucoraceae</taxon>
        <taxon>Apophysomyces</taxon>
    </lineage>
</organism>
<comment type="caution">
    <text evidence="1">The sequence shown here is derived from an EMBL/GenBank/DDBJ whole genome shotgun (WGS) entry which is preliminary data.</text>
</comment>
<dbReference type="AlphaFoldDB" id="A0A8H7BUL8"/>
<dbReference type="Proteomes" id="UP000605846">
    <property type="component" value="Unassembled WGS sequence"/>
</dbReference>
<protein>
    <submittedName>
        <fullName evidence="1">3',5'-cyclic-nucleotide phosphodiesterase (PDEase) (3':5'-CNP)</fullName>
    </submittedName>
</protein>
<accession>A0A8H7BUL8</accession>
<name>A0A8H7BUL8_9FUNG</name>
<sequence>MSLAILNVCQDDLNVSMPSNILSIHHRRQIIKKKVVAIGRLSRSLTVLRENPELVKQFKQLSGKNTLPLGTLALGEKGLRDAIASLEDQSLTK</sequence>
<dbReference type="EMBL" id="JABAYA010000113">
    <property type="protein sequence ID" value="KAF7724689.1"/>
    <property type="molecule type" value="Genomic_DNA"/>
</dbReference>
<evidence type="ECO:0000313" key="2">
    <source>
        <dbReference type="Proteomes" id="UP000605846"/>
    </source>
</evidence>
<evidence type="ECO:0000313" key="1">
    <source>
        <dbReference type="EMBL" id="KAF7724689.1"/>
    </source>
</evidence>
<proteinExistence type="predicted"/>
<keyword evidence="2" id="KW-1185">Reference proteome</keyword>